<dbReference type="GO" id="GO:0015074">
    <property type="term" value="P:DNA integration"/>
    <property type="evidence" value="ECO:0007669"/>
    <property type="project" value="InterPro"/>
</dbReference>
<dbReference type="InterPro" id="IPR041588">
    <property type="entry name" value="Integrase_H2C2"/>
</dbReference>
<dbReference type="InterPro" id="IPR050951">
    <property type="entry name" value="Retrovirus_Pol_polyprotein"/>
</dbReference>
<evidence type="ECO:0000259" key="7">
    <source>
        <dbReference type="PROSITE" id="PS50878"/>
    </source>
</evidence>
<keyword evidence="3" id="KW-0540">Nuclease</keyword>
<reference evidence="9" key="1">
    <citation type="submission" date="2023-07" db="EMBL/GenBank/DDBJ databases">
        <title>A chromosome-level genome assembly of Lolium multiflorum.</title>
        <authorList>
            <person name="Chen Y."/>
            <person name="Copetti D."/>
            <person name="Kolliker R."/>
            <person name="Studer B."/>
        </authorList>
    </citation>
    <scope>NUCLEOTIDE SEQUENCE</scope>
    <source>
        <strain evidence="9">02402/16</strain>
        <tissue evidence="9">Leaf</tissue>
    </source>
</reference>
<keyword evidence="4" id="KW-0378">Hydrolase</keyword>
<feature type="region of interest" description="Disordered" evidence="6">
    <location>
        <begin position="328"/>
        <end position="350"/>
    </location>
</feature>
<proteinExistence type="predicted"/>
<dbReference type="InterPro" id="IPR005162">
    <property type="entry name" value="Retrotrans_gag_dom"/>
</dbReference>
<dbReference type="InterPro" id="IPR001584">
    <property type="entry name" value="Integrase_cat-core"/>
</dbReference>
<gene>
    <name evidence="9" type="ORF">QYE76_043547</name>
</gene>
<dbReference type="Gene3D" id="3.30.70.270">
    <property type="match status" value="2"/>
</dbReference>
<evidence type="ECO:0000256" key="2">
    <source>
        <dbReference type="ARBA" id="ARBA00022695"/>
    </source>
</evidence>
<evidence type="ECO:0000313" key="10">
    <source>
        <dbReference type="Proteomes" id="UP001231189"/>
    </source>
</evidence>
<feature type="region of interest" description="Disordered" evidence="6">
    <location>
        <begin position="399"/>
        <end position="429"/>
    </location>
</feature>
<dbReference type="InterPro" id="IPR041577">
    <property type="entry name" value="RT_RNaseH_2"/>
</dbReference>
<dbReference type="Pfam" id="PF17921">
    <property type="entry name" value="Integrase_H2C2"/>
    <property type="match status" value="1"/>
</dbReference>
<dbReference type="CDD" id="cd00303">
    <property type="entry name" value="retropepsin_like"/>
    <property type="match status" value="1"/>
</dbReference>
<dbReference type="GO" id="GO:0004519">
    <property type="term" value="F:endonuclease activity"/>
    <property type="evidence" value="ECO:0007669"/>
    <property type="project" value="UniProtKB-KW"/>
</dbReference>
<evidence type="ECO:0000256" key="1">
    <source>
        <dbReference type="ARBA" id="ARBA00022679"/>
    </source>
</evidence>
<evidence type="ECO:0000313" key="9">
    <source>
        <dbReference type="EMBL" id="KAK1682699.1"/>
    </source>
</evidence>
<keyword evidence="1" id="KW-0808">Transferase</keyword>
<dbReference type="PANTHER" id="PTHR37984:SF5">
    <property type="entry name" value="PROTEIN NYNRIN-LIKE"/>
    <property type="match status" value="1"/>
</dbReference>
<dbReference type="InterPro" id="IPR000477">
    <property type="entry name" value="RT_dom"/>
</dbReference>
<evidence type="ECO:0000256" key="3">
    <source>
        <dbReference type="ARBA" id="ARBA00022722"/>
    </source>
</evidence>
<dbReference type="CDD" id="cd01647">
    <property type="entry name" value="RT_LTR"/>
    <property type="match status" value="1"/>
</dbReference>
<evidence type="ECO:0000256" key="4">
    <source>
        <dbReference type="ARBA" id="ARBA00022759"/>
    </source>
</evidence>
<protein>
    <submittedName>
        <fullName evidence="9">Uncharacterized protein</fullName>
    </submittedName>
</protein>
<dbReference type="InterPro" id="IPR021109">
    <property type="entry name" value="Peptidase_aspartic_dom_sf"/>
</dbReference>
<dbReference type="Gene3D" id="3.30.420.10">
    <property type="entry name" value="Ribonuclease H-like superfamily/Ribonuclease H"/>
    <property type="match status" value="1"/>
</dbReference>
<dbReference type="CDD" id="cd09274">
    <property type="entry name" value="RNase_HI_RT_Ty3"/>
    <property type="match status" value="1"/>
</dbReference>
<dbReference type="Pfam" id="PF03732">
    <property type="entry name" value="Retrotrans_gag"/>
    <property type="match status" value="1"/>
</dbReference>
<dbReference type="InterPro" id="IPR043128">
    <property type="entry name" value="Rev_trsase/Diguanyl_cyclase"/>
</dbReference>
<dbReference type="Gene3D" id="1.10.340.70">
    <property type="match status" value="1"/>
</dbReference>
<evidence type="ECO:0000256" key="5">
    <source>
        <dbReference type="ARBA" id="ARBA00023268"/>
    </source>
</evidence>
<dbReference type="GO" id="GO:0016779">
    <property type="term" value="F:nucleotidyltransferase activity"/>
    <property type="evidence" value="ECO:0007669"/>
    <property type="project" value="UniProtKB-KW"/>
</dbReference>
<keyword evidence="2" id="KW-0548">Nucleotidyltransferase</keyword>
<dbReference type="InterPro" id="IPR043502">
    <property type="entry name" value="DNA/RNA_pol_sf"/>
</dbReference>
<dbReference type="Pfam" id="PF00078">
    <property type="entry name" value="RVT_1"/>
    <property type="match status" value="1"/>
</dbReference>
<dbReference type="Pfam" id="PF17919">
    <property type="entry name" value="RT_RNaseH_2"/>
    <property type="match status" value="1"/>
</dbReference>
<name>A0AAD8WW57_LOLMU</name>
<feature type="region of interest" description="Disordered" evidence="6">
    <location>
        <begin position="119"/>
        <end position="155"/>
    </location>
</feature>
<accession>A0AAD8WW57</accession>
<feature type="domain" description="Integrase catalytic" evidence="8">
    <location>
        <begin position="1184"/>
        <end position="1348"/>
    </location>
</feature>
<keyword evidence="5" id="KW-0511">Multifunctional enzyme</keyword>
<keyword evidence="10" id="KW-1185">Reference proteome</keyword>
<dbReference type="Gene3D" id="3.10.10.10">
    <property type="entry name" value="HIV Type 1 Reverse Transcriptase, subunit A, domain 1"/>
    <property type="match status" value="1"/>
</dbReference>
<dbReference type="SUPFAM" id="SSF53098">
    <property type="entry name" value="Ribonuclease H-like"/>
    <property type="match status" value="1"/>
</dbReference>
<organism evidence="9 10">
    <name type="scientific">Lolium multiflorum</name>
    <name type="common">Italian ryegrass</name>
    <name type="synonym">Lolium perenne subsp. multiflorum</name>
    <dbReference type="NCBI Taxonomy" id="4521"/>
    <lineage>
        <taxon>Eukaryota</taxon>
        <taxon>Viridiplantae</taxon>
        <taxon>Streptophyta</taxon>
        <taxon>Embryophyta</taxon>
        <taxon>Tracheophyta</taxon>
        <taxon>Spermatophyta</taxon>
        <taxon>Magnoliopsida</taxon>
        <taxon>Liliopsida</taxon>
        <taxon>Poales</taxon>
        <taxon>Poaceae</taxon>
        <taxon>BOP clade</taxon>
        <taxon>Pooideae</taxon>
        <taxon>Poodae</taxon>
        <taxon>Poeae</taxon>
        <taxon>Poeae Chloroplast Group 2 (Poeae type)</taxon>
        <taxon>Loliodinae</taxon>
        <taxon>Loliinae</taxon>
        <taxon>Lolium</taxon>
    </lineage>
</organism>
<dbReference type="PANTHER" id="PTHR37984">
    <property type="entry name" value="PROTEIN CBG26694"/>
    <property type="match status" value="1"/>
</dbReference>
<dbReference type="InterPro" id="IPR012337">
    <property type="entry name" value="RNaseH-like_sf"/>
</dbReference>
<dbReference type="PROSITE" id="PS50994">
    <property type="entry name" value="INTEGRASE"/>
    <property type="match status" value="1"/>
</dbReference>
<feature type="compositionally biased region" description="Low complexity" evidence="6">
    <location>
        <begin position="407"/>
        <end position="418"/>
    </location>
</feature>
<comment type="caution">
    <text evidence="9">The sequence shown here is derived from an EMBL/GenBank/DDBJ whole genome shotgun (WGS) entry which is preliminary data.</text>
</comment>
<dbReference type="FunFam" id="3.30.70.270:FF:000020">
    <property type="entry name" value="Transposon Tf2-6 polyprotein-like Protein"/>
    <property type="match status" value="1"/>
</dbReference>
<keyword evidence="4" id="KW-0255">Endonuclease</keyword>
<dbReference type="SUPFAM" id="SSF56672">
    <property type="entry name" value="DNA/RNA polymerases"/>
    <property type="match status" value="1"/>
</dbReference>
<dbReference type="FunFam" id="3.30.420.10:FF:000032">
    <property type="entry name" value="Retrovirus-related Pol polyprotein from transposon 297-like Protein"/>
    <property type="match status" value="1"/>
</dbReference>
<dbReference type="Gene3D" id="2.40.70.10">
    <property type="entry name" value="Acid Proteases"/>
    <property type="match status" value="1"/>
</dbReference>
<dbReference type="SUPFAM" id="SSF50630">
    <property type="entry name" value="Acid proteases"/>
    <property type="match status" value="1"/>
</dbReference>
<dbReference type="EMBL" id="JAUUTY010000002">
    <property type="protein sequence ID" value="KAK1682699.1"/>
    <property type="molecule type" value="Genomic_DNA"/>
</dbReference>
<feature type="domain" description="Reverse transcriptase" evidence="7">
    <location>
        <begin position="666"/>
        <end position="845"/>
    </location>
</feature>
<dbReference type="GO" id="GO:0003676">
    <property type="term" value="F:nucleic acid binding"/>
    <property type="evidence" value="ECO:0007669"/>
    <property type="project" value="InterPro"/>
</dbReference>
<dbReference type="Pfam" id="PF08284">
    <property type="entry name" value="RVP_2"/>
    <property type="match status" value="1"/>
</dbReference>
<dbReference type="InterPro" id="IPR036397">
    <property type="entry name" value="RNaseH_sf"/>
</dbReference>
<sequence>MGSVEQGVANQAKAIADHEAQLRQLVIGLTKSAETAARNTESCQALSVTTERLLKQQDVINNKIDAVDSHVASINKRLASLEETIHTALEHSSGPDGHREELETQGAAVKRTLENGQYSTIKSRYDAGPSRDNSPRRSRYPRDTSNNEFRMPKTNFPKFDGTHPKMWKEQAEKYFHMFHVPEEYKVDYATLHFKGNAALWLQTYEAQHDIDSWAQLCVAICHKFAKDLYYTDMSRALDIRQTSDVATYQQEFENLMHQLLAHNSAIDETFFVAKFVKGLKRDIRAVVVIHQPRTVDAAISLALLQEAQLQDDRRGRYEVKKWHNRAGPGKLGIHPAEKEAPPDKPAAAPMPNKFAELRRQRRERNECFKCGGKFVPGHKCPKQVELSVIAEICEALDVSSDSESEGTDTSSESSGDTSPCEAMSLSPAAIHGTTSKRTMRLLGHIGKQQILILIDSGSSGNFISQELVNSLQLPVQEASPVQVTIADGKQLLSNQGLPQLKWGVQQHKFTTPVRVLPLKCYDMILGMEWLESCNKGKMFVDWTRKKMRFKHEGQRITLRGINANNNYCPTISSAELHQMVQSGAVAQLIALDMLSDPVVQQELPAQVKQLLEDNEQLFHESTELPPSRSFDHAIPLVPGAVPVQKKPYRYAPSQKDELEKQINEMIRKGVIQPSHSPFASPVILVKKKDGGWRMCVDYRYLNALTVKNKYPLPIVDELLDELAGAQFFTKLDLRSGYHQIRLVEGEEYKTAFKTHNGHWEFKVMPFGLTNAPATFQAAMNTLFASLLRKGVLIFMDDILIYTPTLDEHIRLLQQVFTILQQHKLFVKKSKCSFAQSQLEYLGHVISAKGVATDPSKIQAIKNWPIPKTVKQVRAFLGIAGYYRKFIEHYGSISKPLTELLKKDVQFVWSSVAQTAFDTLKQALIAAPVLALPNFKLPFEVHTDASGVGIGAVLSQQGHPIAYLSKALSSMAKALSTYEKECLALILAVEKWKSYLQHKEFIIYTDHKSLTHLESQHLTNSIQHKAFCKLLGLNYKVKYKEGTSNKVADALSRCVETAEVAAMSVNKPRWLEIIVESYNTDPQAKELLTQLSVSSPNAHGYALYDGVIKYNNRIWLGNHKEAKDAIMLALHNSGIGGHSGFTATYNKIRALFAWNHMKHDIKTYVAHCTVCQQAKSEHVGSPGLLQPLPIPHKAWEIISLDFVEGLPKSSKYDTILVIIDKFTKYGHFIPLSHPYTALTVAQAYVDHVYKLHGLPKVIISDRDKVFTSLFWQQLFKITDTTLNMSSSYHPQTDGQTERLNQCMETYLRCMTQACPQKWAKWLPLAEFWYNTTFHSAHGKSPFEVLYGYKPTHFGLQDISVHDATGVPDLESWLKDRDDMQRLVQQNLLRAQQRMKSQADKHRVERQFKEGDQVYLKLQPYVQTSLGNRGVVVLAIVDGILLATLVGLVLHRAAGPNFVVVGEVDEWHPSIADGHGVLGVVVDGDEALPPLDSAIFAASSSSCSSFTSGFGTRRAPSARLCCCRAGSRKVMPPLLLSRLRIAGGVAYSGSSLTSRFGTLNGLARCEEGADHAGPEEEECEEDEFVLLGCQRARGDGRREGDISNLGAPLWMQSMTSGRVRPGTPQKRRRPSLFHVSLLPTRPSVLAMSASYNASAHQSSLPVGAQVGSACSLTLRRVRYALIASLQRCVTGGGGTPILLTTNVQPSLLGWRMSGGRGYRTWYNAHASVTVGGEDVLAGGRHRRGRL</sequence>
<dbReference type="Proteomes" id="UP001231189">
    <property type="component" value="Unassembled WGS sequence"/>
</dbReference>
<dbReference type="PROSITE" id="PS50878">
    <property type="entry name" value="RT_POL"/>
    <property type="match status" value="1"/>
</dbReference>
<evidence type="ECO:0000259" key="8">
    <source>
        <dbReference type="PROSITE" id="PS50994"/>
    </source>
</evidence>
<evidence type="ECO:0000256" key="6">
    <source>
        <dbReference type="SAM" id="MobiDB-lite"/>
    </source>
</evidence>